<dbReference type="STRING" id="1403316.PRV_01900"/>
<dbReference type="PATRIC" id="fig|1403316.3.peg.345"/>
<dbReference type="KEGG" id="mpv:PRV_01900"/>
<dbReference type="OrthoDB" id="350535at2"/>
<protein>
    <submittedName>
        <fullName evidence="1">Ribonucleotide reductase</fullName>
    </submittedName>
</protein>
<dbReference type="HOGENOM" id="CLU_114845_3_0_14"/>
<dbReference type="NCBIfam" id="TIGR00333">
    <property type="entry name" value="nrdI"/>
    <property type="match status" value="1"/>
</dbReference>
<proteinExistence type="predicted"/>
<dbReference type="Gene3D" id="3.40.50.360">
    <property type="match status" value="1"/>
</dbReference>
<evidence type="ECO:0000313" key="2">
    <source>
        <dbReference type="Proteomes" id="UP000017119"/>
    </source>
</evidence>
<dbReference type="PANTHER" id="PTHR37297:SF1">
    <property type="entry name" value="PROTEIN NRDI"/>
    <property type="match status" value="1"/>
</dbReference>
<dbReference type="InterPro" id="IPR029039">
    <property type="entry name" value="Flavoprotein-like_sf"/>
</dbReference>
<dbReference type="RefSeq" id="WP_022769881.1">
    <property type="nucleotide sequence ID" value="NC_022575.1"/>
</dbReference>
<dbReference type="AlphaFoldDB" id="U5NBJ0"/>
<gene>
    <name evidence="1" type="ORF">PRV_01900</name>
</gene>
<evidence type="ECO:0000313" key="1">
    <source>
        <dbReference type="EMBL" id="AGX88787.1"/>
    </source>
</evidence>
<dbReference type="PANTHER" id="PTHR37297">
    <property type="entry name" value="PROTEIN NRDI"/>
    <property type="match status" value="1"/>
</dbReference>
<sequence length="121" mass="13633">MQLWFASRTGKVETIVSKLALKNVKRIFDGNEVATEEYILFTYTDGVGEVPKVVKAFLELNHNLLRGVIGSGNKNFGQNFCKSVHVISEKYNVPILMKFDLGGNKTAIEELKRILNEMNLV</sequence>
<name>U5NBJ0_9MOLU</name>
<dbReference type="Pfam" id="PF07972">
    <property type="entry name" value="Flavodoxin_NdrI"/>
    <property type="match status" value="1"/>
</dbReference>
<keyword evidence="2" id="KW-1185">Reference proteome</keyword>
<accession>U5NBJ0</accession>
<dbReference type="EMBL" id="CP006771">
    <property type="protein sequence ID" value="AGX88787.1"/>
    <property type="molecule type" value="Genomic_DNA"/>
</dbReference>
<organism evidence="1 2">
    <name type="scientific">Mycoplasma parvum str. Indiana</name>
    <dbReference type="NCBI Taxonomy" id="1403316"/>
    <lineage>
        <taxon>Bacteria</taxon>
        <taxon>Bacillati</taxon>
        <taxon>Mycoplasmatota</taxon>
        <taxon>Mollicutes</taxon>
        <taxon>Mycoplasmataceae</taxon>
        <taxon>Mycoplasma</taxon>
    </lineage>
</organism>
<dbReference type="Proteomes" id="UP000017119">
    <property type="component" value="Chromosome"/>
</dbReference>
<reference evidence="1 2" key="1">
    <citation type="journal article" date="2013" name="Genome Announc.">
        <title>Genome Sequence of Mycoplasma parvum (Formerly Eperythrozoon parvum), a Diminutive Hemoplasma of the Pig.</title>
        <authorList>
            <person name="do Nascimento N.C."/>
            <person name="Dos Santos A.P."/>
            <person name="Chu Y."/>
            <person name="Guimaraes A.M."/>
            <person name="Pagliaro A."/>
            <person name="Messick J.B."/>
        </authorList>
    </citation>
    <scope>NUCLEOTIDE SEQUENCE [LARGE SCALE GENOMIC DNA]</scope>
    <source>
        <strain evidence="1 2">Indiana</strain>
    </source>
</reference>
<dbReference type="PIRSF" id="PIRSF005087">
    <property type="entry name" value="NrdI"/>
    <property type="match status" value="1"/>
</dbReference>
<dbReference type="SUPFAM" id="SSF52218">
    <property type="entry name" value="Flavoproteins"/>
    <property type="match status" value="1"/>
</dbReference>
<dbReference type="InterPro" id="IPR004465">
    <property type="entry name" value="RNR_NrdI"/>
</dbReference>
<dbReference type="GO" id="GO:0010181">
    <property type="term" value="F:FMN binding"/>
    <property type="evidence" value="ECO:0007669"/>
    <property type="project" value="InterPro"/>
</dbReference>